<dbReference type="Gene3D" id="3.10.20.90">
    <property type="entry name" value="Phosphatidylinositol 3-kinase Catalytic Subunit, Chain A, domain 1"/>
    <property type="match status" value="1"/>
</dbReference>
<evidence type="ECO:0000313" key="7">
    <source>
        <dbReference type="EMBL" id="KAJ8308316.1"/>
    </source>
</evidence>
<dbReference type="InterPro" id="IPR029071">
    <property type="entry name" value="Ubiquitin-like_domsf"/>
</dbReference>
<evidence type="ECO:0000256" key="5">
    <source>
        <dbReference type="RuleBase" id="RU004384"/>
    </source>
</evidence>
<comment type="subcellular location">
    <subcellularLocation>
        <location evidence="1">Membrane</location>
    </subcellularLocation>
</comment>
<keyword evidence="8" id="KW-1185">Reference proteome</keyword>
<dbReference type="EMBL" id="JARBDR010000657">
    <property type="protein sequence ID" value="KAJ8308316.1"/>
    <property type="molecule type" value="Genomic_DNA"/>
</dbReference>
<evidence type="ECO:0000256" key="1">
    <source>
        <dbReference type="ARBA" id="ARBA00004370"/>
    </source>
</evidence>
<name>A0ABQ9ESZ6_TEGGR</name>
<dbReference type="SUPFAM" id="SSF54236">
    <property type="entry name" value="Ubiquitin-like"/>
    <property type="match status" value="1"/>
</dbReference>
<evidence type="ECO:0008006" key="9">
    <source>
        <dbReference type="Google" id="ProtNLM"/>
    </source>
</evidence>
<proteinExistence type="inferred from homology"/>
<gene>
    <name evidence="7" type="ORF">KUTeg_013190</name>
</gene>
<evidence type="ECO:0000256" key="3">
    <source>
        <dbReference type="ARBA" id="ARBA00023136"/>
    </source>
</evidence>
<evidence type="ECO:0000313" key="8">
    <source>
        <dbReference type="Proteomes" id="UP001217089"/>
    </source>
</evidence>
<sequence>MCRIHRRKMPEKRETNEKPFKQRKSFAVRKEEVAGIRSKFPTKVPVIVERYYKERQLPLLDKTKFLVPQEISMSQFATVIRNRMSLNANQAFYLIVNNKSISSMSMTLAEVYRDDKDEDGFLYMTYASQEMFGAV</sequence>
<protein>
    <recommendedName>
        <fullName evidence="9">Microtubule-associated proteins 1A/1B light chain 3C</fullName>
    </recommendedName>
</protein>
<feature type="region of interest" description="Disordered" evidence="6">
    <location>
        <begin position="1"/>
        <end position="21"/>
    </location>
</feature>
<dbReference type="Pfam" id="PF02991">
    <property type="entry name" value="ATG8"/>
    <property type="match status" value="1"/>
</dbReference>
<dbReference type="PANTHER" id="PTHR10969">
    <property type="entry name" value="MICROTUBULE-ASSOCIATED PROTEINS 1A/1B LIGHT CHAIN 3-RELATED"/>
    <property type="match status" value="1"/>
</dbReference>
<reference evidence="7 8" key="1">
    <citation type="submission" date="2022-12" db="EMBL/GenBank/DDBJ databases">
        <title>Chromosome-level genome of Tegillarca granosa.</title>
        <authorList>
            <person name="Kim J."/>
        </authorList>
    </citation>
    <scope>NUCLEOTIDE SEQUENCE [LARGE SCALE GENOMIC DNA]</scope>
    <source>
        <strain evidence="7">Teg-2019</strain>
        <tissue evidence="7">Adductor muscle</tissue>
    </source>
</reference>
<dbReference type="InterPro" id="IPR027731">
    <property type="entry name" value="MAP1A/MAP1B_LC3C"/>
</dbReference>
<evidence type="ECO:0000256" key="2">
    <source>
        <dbReference type="ARBA" id="ARBA00007293"/>
    </source>
</evidence>
<dbReference type="CDD" id="cd17236">
    <property type="entry name" value="Ubl_ATG8_MAP1LC3C"/>
    <property type="match status" value="1"/>
</dbReference>
<comment type="caution">
    <text evidence="7">The sequence shown here is derived from an EMBL/GenBank/DDBJ whole genome shotgun (WGS) entry which is preliminary data.</text>
</comment>
<dbReference type="Proteomes" id="UP001217089">
    <property type="component" value="Unassembled WGS sequence"/>
</dbReference>
<organism evidence="7 8">
    <name type="scientific">Tegillarca granosa</name>
    <name type="common">Malaysian cockle</name>
    <name type="synonym">Anadara granosa</name>
    <dbReference type="NCBI Taxonomy" id="220873"/>
    <lineage>
        <taxon>Eukaryota</taxon>
        <taxon>Metazoa</taxon>
        <taxon>Spiralia</taxon>
        <taxon>Lophotrochozoa</taxon>
        <taxon>Mollusca</taxon>
        <taxon>Bivalvia</taxon>
        <taxon>Autobranchia</taxon>
        <taxon>Pteriomorphia</taxon>
        <taxon>Arcoida</taxon>
        <taxon>Arcoidea</taxon>
        <taxon>Arcidae</taxon>
        <taxon>Tegillarca</taxon>
    </lineage>
</organism>
<dbReference type="InterPro" id="IPR004241">
    <property type="entry name" value="Atg8-like"/>
</dbReference>
<comment type="similarity">
    <text evidence="2 5">Belongs to the ATG8 family.</text>
</comment>
<keyword evidence="3" id="KW-0472">Membrane</keyword>
<keyword evidence="5" id="KW-0072">Autophagy</keyword>
<evidence type="ECO:0000256" key="6">
    <source>
        <dbReference type="SAM" id="MobiDB-lite"/>
    </source>
</evidence>
<feature type="compositionally biased region" description="Basic and acidic residues" evidence="6">
    <location>
        <begin position="11"/>
        <end position="20"/>
    </location>
</feature>
<feature type="compositionally biased region" description="Basic residues" evidence="6">
    <location>
        <begin position="1"/>
        <end position="10"/>
    </location>
</feature>
<accession>A0ABQ9ESZ6</accession>
<evidence type="ECO:0000256" key="4">
    <source>
        <dbReference type="ARBA" id="ARBA00023288"/>
    </source>
</evidence>
<keyword evidence="4" id="KW-0449">Lipoprotein</keyword>